<reference evidence="1" key="1">
    <citation type="submission" date="2016-01" db="EMBL/GenBank/DDBJ databases">
        <authorList>
            <person name="Mcilroy J.S."/>
            <person name="Karst M S."/>
            <person name="Albertsen M."/>
        </authorList>
    </citation>
    <scope>NUCLEOTIDE SEQUENCE</scope>
    <source>
        <strain evidence="1">Cfx-K</strain>
        <plasmid evidence="1">III</plasmid>
    </source>
</reference>
<dbReference type="Proteomes" id="UP000215027">
    <property type="component" value="Plasmid III"/>
</dbReference>
<dbReference type="AlphaFoldDB" id="A0A160TB86"/>
<dbReference type="KEGG" id="pbf:CFX0092_P0020"/>
<name>A0A160TB86_9CHLR</name>
<dbReference type="RefSeq" id="WP_095045717.1">
    <property type="nucleotide sequence ID" value="NZ_LN890657.1"/>
</dbReference>
<proteinExistence type="predicted"/>
<keyword evidence="1" id="KW-0614">Plasmid</keyword>
<keyword evidence="2" id="KW-1185">Reference proteome</keyword>
<protein>
    <submittedName>
        <fullName evidence="1">Uncharacterized protein</fullName>
    </submittedName>
</protein>
<sequence length="131" mass="14510">MDISPGEMKQVTVRQEGDRVLLLHNGRLLFSLPWQAALDLGRALHVQGKRAEEEANAARIVFDQAILTRVGFPIGLSNRPDILAEAAKEAAWNRDLRRYIRGDNAAGIANQTVFGTPRVTVAPPKQQSRED</sequence>
<dbReference type="EMBL" id="LN890657">
    <property type="protein sequence ID" value="CUS06420.1"/>
    <property type="molecule type" value="Genomic_DNA"/>
</dbReference>
<organism evidence="1 2">
    <name type="scientific">Candidatus Promineifilum breve</name>
    <dbReference type="NCBI Taxonomy" id="1806508"/>
    <lineage>
        <taxon>Bacteria</taxon>
        <taxon>Bacillati</taxon>
        <taxon>Chloroflexota</taxon>
        <taxon>Ardenticatenia</taxon>
        <taxon>Candidatus Promineifilales</taxon>
        <taxon>Candidatus Promineifilaceae</taxon>
        <taxon>Candidatus Promineifilum</taxon>
    </lineage>
</organism>
<evidence type="ECO:0000313" key="1">
    <source>
        <dbReference type="EMBL" id="CUS06420.1"/>
    </source>
</evidence>
<accession>A0A160TB86</accession>
<geneLocation type="plasmid" evidence="1 2">
    <name>III</name>
</geneLocation>
<gene>
    <name evidence="1" type="ORF">CFX0092_P0020</name>
</gene>
<evidence type="ECO:0000313" key="2">
    <source>
        <dbReference type="Proteomes" id="UP000215027"/>
    </source>
</evidence>